<dbReference type="PANTHER" id="PTHR43649">
    <property type="entry name" value="ARABINOSE-BINDING PROTEIN-RELATED"/>
    <property type="match status" value="1"/>
</dbReference>
<reference evidence="2" key="1">
    <citation type="submission" date="2022-08" db="EMBL/GenBank/DDBJ databases">
        <title>Alicyclobacillus dauci DSM2870, complete genome.</title>
        <authorList>
            <person name="Wang Q."/>
            <person name="Cai R."/>
            <person name="Wang Z."/>
        </authorList>
    </citation>
    <scope>NUCLEOTIDE SEQUENCE</scope>
    <source>
        <strain evidence="2">DSM 28700</strain>
    </source>
</reference>
<dbReference type="EMBL" id="CP104064">
    <property type="protein sequence ID" value="WAH39152.1"/>
    <property type="molecule type" value="Genomic_DNA"/>
</dbReference>
<dbReference type="RefSeq" id="WP_268046811.1">
    <property type="nucleotide sequence ID" value="NZ_CP104064.1"/>
</dbReference>
<name>A0ABY6Z8K1_9BACL</name>
<evidence type="ECO:0000313" key="2">
    <source>
        <dbReference type="EMBL" id="WAH39152.1"/>
    </source>
</evidence>
<proteinExistence type="predicted"/>
<accession>A0ABY6Z8K1</accession>
<dbReference type="PANTHER" id="PTHR43649:SF12">
    <property type="entry name" value="DIACETYLCHITOBIOSE BINDING PROTEIN DASA"/>
    <property type="match status" value="1"/>
</dbReference>
<dbReference type="Proteomes" id="UP001164803">
    <property type="component" value="Chromosome"/>
</dbReference>
<dbReference type="Pfam" id="PF01547">
    <property type="entry name" value="SBP_bac_1"/>
    <property type="match status" value="1"/>
</dbReference>
<evidence type="ECO:0000313" key="3">
    <source>
        <dbReference type="Proteomes" id="UP001164803"/>
    </source>
</evidence>
<feature type="signal peptide" evidence="1">
    <location>
        <begin position="1"/>
        <end position="21"/>
    </location>
</feature>
<keyword evidence="1" id="KW-0732">Signal</keyword>
<keyword evidence="3" id="KW-1185">Reference proteome</keyword>
<feature type="chain" id="PRO_5045229253" evidence="1">
    <location>
        <begin position="22"/>
        <end position="428"/>
    </location>
</feature>
<dbReference type="InterPro" id="IPR050490">
    <property type="entry name" value="Bact_solute-bd_prot1"/>
</dbReference>
<dbReference type="CDD" id="cd13585">
    <property type="entry name" value="PBP2_TMBP_like"/>
    <property type="match status" value="1"/>
</dbReference>
<organism evidence="2 3">
    <name type="scientific">Alicyclobacillus dauci</name>
    <dbReference type="NCBI Taxonomy" id="1475485"/>
    <lineage>
        <taxon>Bacteria</taxon>
        <taxon>Bacillati</taxon>
        <taxon>Bacillota</taxon>
        <taxon>Bacilli</taxon>
        <taxon>Bacillales</taxon>
        <taxon>Alicyclobacillaceae</taxon>
        <taxon>Alicyclobacillus</taxon>
    </lineage>
</organism>
<protein>
    <submittedName>
        <fullName evidence="2">Sugar ABC transporter substrate-binding protein</fullName>
    </submittedName>
</protein>
<sequence length="428" mass="47227">MSKWLLAGVSGLALLSVTACGTDNGSSGNGSSSKGPVTITFGTWGGAEEDAQLKQIIQKVNDQHKDEFQIKELNVPSNYDQKLKTELAAGSAPDIFYLTDGQAPMYASDGALLNLDSYLNKYKSQNPVADVSSYYPATLTNDKYKDSYYAMPWIGQPTVMYYNPKLFQQAGLAEPKAGWTWDDFLKDCEVIKQKTGTYGFLLANGWPPVYDFVWSFGGHLWNQDMTQSTFNSPQTIQALTLMHTLINDKLVPTQAELANVDIEDLFRQGKVAMFMGGAADGNYAAQGFTAKVAMVPKGTQEVTDLGVYDMAINAHTSVDKDTVFKAYMALLDGIDHWKVVPPVKQYAQNLGQISVSDAPGGHTPTDRIQPILDSMKFARMYRSLSDPTAMQNYWNVLANDVYEPLLLNHETPQQIAQKTQTDLNALLK</sequence>
<dbReference type="Gene3D" id="3.40.190.10">
    <property type="entry name" value="Periplasmic binding protein-like II"/>
    <property type="match status" value="1"/>
</dbReference>
<gene>
    <name evidence="2" type="ORF">NZD86_06655</name>
</gene>
<dbReference type="SUPFAM" id="SSF53850">
    <property type="entry name" value="Periplasmic binding protein-like II"/>
    <property type="match status" value="1"/>
</dbReference>
<evidence type="ECO:0000256" key="1">
    <source>
        <dbReference type="SAM" id="SignalP"/>
    </source>
</evidence>
<dbReference type="InterPro" id="IPR006059">
    <property type="entry name" value="SBP"/>
</dbReference>
<dbReference type="PROSITE" id="PS51257">
    <property type="entry name" value="PROKAR_LIPOPROTEIN"/>
    <property type="match status" value="1"/>
</dbReference>